<feature type="domain" description="AB hydrolase-1" evidence="2">
    <location>
        <begin position="69"/>
        <end position="319"/>
    </location>
</feature>
<dbReference type="PANTHER" id="PTHR43798:SF33">
    <property type="entry name" value="HYDROLASE, PUTATIVE (AFU_ORTHOLOGUE AFUA_2G14860)-RELATED"/>
    <property type="match status" value="1"/>
</dbReference>
<name>A0ABY5PUA8_9ACTN</name>
<dbReference type="Pfam" id="PF12697">
    <property type="entry name" value="Abhydrolase_6"/>
    <property type="match status" value="1"/>
</dbReference>
<organism evidence="3 4">
    <name type="scientific">Streptomyces yangpuensis</name>
    <dbReference type="NCBI Taxonomy" id="1648182"/>
    <lineage>
        <taxon>Bacteria</taxon>
        <taxon>Bacillati</taxon>
        <taxon>Actinomycetota</taxon>
        <taxon>Actinomycetes</taxon>
        <taxon>Kitasatosporales</taxon>
        <taxon>Streptomycetaceae</taxon>
        <taxon>Streptomyces</taxon>
    </lineage>
</organism>
<evidence type="ECO:0000259" key="2">
    <source>
        <dbReference type="Pfam" id="PF12697"/>
    </source>
</evidence>
<keyword evidence="4" id="KW-1185">Reference proteome</keyword>
<dbReference type="GeneID" id="95573856"/>
<evidence type="ECO:0000256" key="1">
    <source>
        <dbReference type="SAM" id="MobiDB-lite"/>
    </source>
</evidence>
<feature type="compositionally biased region" description="Low complexity" evidence="1">
    <location>
        <begin position="12"/>
        <end position="33"/>
    </location>
</feature>
<keyword evidence="3" id="KW-0378">Hydrolase</keyword>
<feature type="compositionally biased region" description="Pro residues" evidence="1">
    <location>
        <begin position="1"/>
        <end position="11"/>
    </location>
</feature>
<protein>
    <submittedName>
        <fullName evidence="3">Alpha/beta hydrolase</fullName>
    </submittedName>
</protein>
<proteinExistence type="predicted"/>
<dbReference type="EMBL" id="CP102514">
    <property type="protein sequence ID" value="UUY47574.1"/>
    <property type="molecule type" value="Genomic_DNA"/>
</dbReference>
<dbReference type="InterPro" id="IPR050266">
    <property type="entry name" value="AB_hydrolase_sf"/>
</dbReference>
<dbReference type="Proteomes" id="UP001057738">
    <property type="component" value="Chromosome"/>
</dbReference>
<dbReference type="SUPFAM" id="SSF53474">
    <property type="entry name" value="alpha/beta-Hydrolases"/>
    <property type="match status" value="1"/>
</dbReference>
<accession>A0ABY5PUA8</accession>
<dbReference type="PANTHER" id="PTHR43798">
    <property type="entry name" value="MONOACYLGLYCEROL LIPASE"/>
    <property type="match status" value="1"/>
</dbReference>
<sequence>MTTPAPPPPEHPGTGTEAQHGTESGTDATTEAGTGTGTGTGTGRFVRVGGDVLHVVVEGQGAVCVLSAGLAMAWFDWDAVAALLAARGRTVVRFDRPGHGLSGPAGAPPTTAGEAHRIAGLLDALGYGGPAAAPVTVVGHSIAAFHAEGFARLYPERTAALVLLDGSVEEDPRTVLPAALRTGAARALGRAVTAAGLPAALGPAARRATVRASRTGGADPAPEDLVRRCYRTGRVWRGALLENSRYLDMAAELAALRRTRPLTAPATVLAGHDGSSGRGALRWLGRQADLADLLGARFEVAEPAGHLVMLDRPDQVARAVVETGERERRDAC</sequence>
<evidence type="ECO:0000313" key="4">
    <source>
        <dbReference type="Proteomes" id="UP001057738"/>
    </source>
</evidence>
<dbReference type="RefSeq" id="WP_257855638.1">
    <property type="nucleotide sequence ID" value="NZ_CP102514.1"/>
</dbReference>
<dbReference type="Gene3D" id="3.40.50.1820">
    <property type="entry name" value="alpha/beta hydrolase"/>
    <property type="match status" value="1"/>
</dbReference>
<evidence type="ECO:0000313" key="3">
    <source>
        <dbReference type="EMBL" id="UUY47574.1"/>
    </source>
</evidence>
<dbReference type="InterPro" id="IPR000639">
    <property type="entry name" value="Epox_hydrolase-like"/>
</dbReference>
<reference evidence="3" key="1">
    <citation type="submission" date="2022-08" db="EMBL/GenBank/DDBJ databases">
        <authorList>
            <person name="Tian L."/>
        </authorList>
    </citation>
    <scope>NUCLEOTIDE SEQUENCE</scope>
    <source>
        <strain evidence="3">CM253</strain>
    </source>
</reference>
<dbReference type="GO" id="GO:0016787">
    <property type="term" value="F:hydrolase activity"/>
    <property type="evidence" value="ECO:0007669"/>
    <property type="project" value="UniProtKB-KW"/>
</dbReference>
<dbReference type="PRINTS" id="PR00412">
    <property type="entry name" value="EPOXHYDRLASE"/>
</dbReference>
<gene>
    <name evidence="3" type="ORF">NRK68_10295</name>
</gene>
<dbReference type="InterPro" id="IPR000073">
    <property type="entry name" value="AB_hydrolase_1"/>
</dbReference>
<dbReference type="InterPro" id="IPR029058">
    <property type="entry name" value="AB_hydrolase_fold"/>
</dbReference>
<feature type="region of interest" description="Disordered" evidence="1">
    <location>
        <begin position="1"/>
        <end position="42"/>
    </location>
</feature>